<dbReference type="CDD" id="cd03801">
    <property type="entry name" value="GT4_PimA-like"/>
    <property type="match status" value="1"/>
</dbReference>
<gene>
    <name evidence="1" type="ORF">IFO67_16885</name>
</gene>
<sequence length="394" mass="44081">MKIALLCSGLGHVNRGHEVFARGLFDLLRDHLDITLFKGGGKPAERERVIDNLPRRAACLEHIHATGSPNWAEAIREHERCRIEAVTFAYAALKPLLEGGFDLIHCLEREVCEVIHQHRHLFRVVPRIVFSNGGAIPARDLPPCDAVQEHSAWNLQRSARDKAFMIPHGVDLDRFHPGVSSDLRERLGIPAEATLAISVGTICYWHKRMDYVIRELAPLEQVHLLVVGQENADSAAIKAQGQALMGGRIHFATLPHDELPRAYAAADLFVLGSLAETFGIVYIEALAMGLPVFCTRHPNQRAIVQEGVFVDMSQDGALTAALRDTPPARLAELRRLGPEIARRDYDLRVLRQRYLDEYRRIAATPGQLPAWTLRRRLGANLRNLARRAGRVLDT</sequence>
<comment type="caution">
    <text evidence="1">The sequence shown here is derived from an EMBL/GenBank/DDBJ whole genome shotgun (WGS) entry which is preliminary data.</text>
</comment>
<dbReference type="EMBL" id="JACYTO010000002">
    <property type="protein sequence ID" value="MBD8504568.1"/>
    <property type="molecule type" value="Genomic_DNA"/>
</dbReference>
<dbReference type="InterPro" id="IPR050194">
    <property type="entry name" value="Glycosyltransferase_grp1"/>
</dbReference>
<dbReference type="Gene3D" id="3.40.50.2000">
    <property type="entry name" value="Glycogen Phosphorylase B"/>
    <property type="match status" value="2"/>
</dbReference>
<reference evidence="2" key="1">
    <citation type="submission" date="2023-07" db="EMBL/GenBank/DDBJ databases">
        <title>Thauera sp. CAU 1555 isolated from sand of Yaerae Beach.</title>
        <authorList>
            <person name="Kim W."/>
        </authorList>
    </citation>
    <scope>NUCLEOTIDE SEQUENCE [LARGE SCALE GENOMIC DNA]</scope>
    <source>
        <strain evidence="2">CAU 1555</strain>
    </source>
</reference>
<dbReference type="PANTHER" id="PTHR45947">
    <property type="entry name" value="SULFOQUINOVOSYL TRANSFERASE SQD2"/>
    <property type="match status" value="1"/>
</dbReference>
<organism evidence="1 2">
    <name type="scientific">Thauera sedimentorum</name>
    <dbReference type="NCBI Taxonomy" id="2767595"/>
    <lineage>
        <taxon>Bacteria</taxon>
        <taxon>Pseudomonadati</taxon>
        <taxon>Pseudomonadota</taxon>
        <taxon>Betaproteobacteria</taxon>
        <taxon>Rhodocyclales</taxon>
        <taxon>Zoogloeaceae</taxon>
        <taxon>Thauera</taxon>
    </lineage>
</organism>
<dbReference type="Pfam" id="PF13692">
    <property type="entry name" value="Glyco_trans_1_4"/>
    <property type="match status" value="1"/>
</dbReference>
<dbReference type="RefSeq" id="WP_187719298.1">
    <property type="nucleotide sequence ID" value="NZ_JACTAH010000002.1"/>
</dbReference>
<dbReference type="SUPFAM" id="SSF53756">
    <property type="entry name" value="UDP-Glycosyltransferase/glycogen phosphorylase"/>
    <property type="match status" value="1"/>
</dbReference>
<proteinExistence type="predicted"/>
<evidence type="ECO:0000313" key="1">
    <source>
        <dbReference type="EMBL" id="MBD8504568.1"/>
    </source>
</evidence>
<keyword evidence="2" id="KW-1185">Reference proteome</keyword>
<accession>A0ABR9BDZ7</accession>
<dbReference type="Proteomes" id="UP000603602">
    <property type="component" value="Unassembled WGS sequence"/>
</dbReference>
<name>A0ABR9BDZ7_9RHOO</name>
<evidence type="ECO:0000313" key="2">
    <source>
        <dbReference type="Proteomes" id="UP000603602"/>
    </source>
</evidence>
<dbReference type="PANTHER" id="PTHR45947:SF3">
    <property type="entry name" value="SULFOQUINOVOSYL TRANSFERASE SQD2"/>
    <property type="match status" value="1"/>
</dbReference>
<protein>
    <submittedName>
        <fullName evidence="1">Glycosyltransferase family 4 protein</fullName>
    </submittedName>
</protein>